<keyword evidence="7" id="KW-0418">Kinase</keyword>
<dbReference type="GO" id="GO:0005737">
    <property type="term" value="C:cytoplasm"/>
    <property type="evidence" value="ECO:0007669"/>
    <property type="project" value="TreeGrafter"/>
</dbReference>
<dbReference type="InterPro" id="IPR052103">
    <property type="entry name" value="Dual_spec_Phospatases"/>
</dbReference>
<dbReference type="Proteomes" id="UP000728185">
    <property type="component" value="Unassembled WGS sequence"/>
</dbReference>
<evidence type="ECO:0000256" key="1">
    <source>
        <dbReference type="ARBA" id="ARBA00008601"/>
    </source>
</evidence>
<dbReference type="InterPro" id="IPR020422">
    <property type="entry name" value="TYR_PHOSPHATASE_DUAL_dom"/>
</dbReference>
<evidence type="ECO:0000256" key="2">
    <source>
        <dbReference type="ARBA" id="ARBA00022801"/>
    </source>
</evidence>
<evidence type="ECO:0000256" key="4">
    <source>
        <dbReference type="SAM" id="MobiDB-lite"/>
    </source>
</evidence>
<dbReference type="GO" id="GO:0004721">
    <property type="term" value="F:phosphoprotein phosphatase activity"/>
    <property type="evidence" value="ECO:0007669"/>
    <property type="project" value="UniProtKB-KW"/>
</dbReference>
<dbReference type="PANTHER" id="PTHR45961:SF6">
    <property type="entry name" value="IP21249P"/>
    <property type="match status" value="1"/>
</dbReference>
<protein>
    <submittedName>
        <fullName evidence="7">Putative map kinase phosphatase</fullName>
    </submittedName>
</protein>
<gene>
    <name evidence="7" type="ORF">FBUS_11137</name>
</gene>
<dbReference type="PANTHER" id="PTHR45961">
    <property type="entry name" value="IP21249P"/>
    <property type="match status" value="1"/>
</dbReference>
<dbReference type="SMART" id="SM00195">
    <property type="entry name" value="DSPc"/>
    <property type="match status" value="1"/>
</dbReference>
<dbReference type="SUPFAM" id="SSF52799">
    <property type="entry name" value="(Phosphotyrosine protein) phosphatases II"/>
    <property type="match status" value="1"/>
</dbReference>
<dbReference type="Gene3D" id="3.90.190.10">
    <property type="entry name" value="Protein tyrosine phosphatase superfamily"/>
    <property type="match status" value="1"/>
</dbReference>
<keyword evidence="3" id="KW-0904">Protein phosphatase</keyword>
<dbReference type="AlphaFoldDB" id="A0A8E0RM23"/>
<keyword evidence="8" id="KW-1185">Reference proteome</keyword>
<sequence length="538" mass="57968">MNVIRTQGDRGPAESHILDRFSTTYSTSYRPYEETRRTVPTQCVPGTKTGSVADTSAHVSRAPRFWPINTESGGSHMADVTVKLNDAVHTIPSYQPSISRVLNPIHRLTTENTVAISTGGRRSWDDTALVNNTGLFSADRSRPRPPGLAGANQSVCRPTAAVGPTELSNGTASTSTTATTGNKDSNSRNYTSTYTTVVSDRLTPCFAISNGTANTKATAALQTEKPLASGFCPAASRSLTSSTPGVSSTDFGVNKLSLNSPVGNSSLSIPVSSASSTLATGPFAVPLAPNPTSVERPLNLTTITPYQTVTNFDFGQMFSQIARINSHLYLSSLNALTPDRLRQHGITLLISAMIDPVPTQLRNSVSSSMHVPVEDMEGANLRSHFDRVADRIAAEHRRGGRALVHCMAGVSRSSSLILAYLIRHANMSLAEAYQHVRGIRPCIQPNPGFWRQLLDYEERLRGTRSVRLLPSVGYSGACSVCPTGNTRLFCAATRHTPKSTYLDMFTRNTGDILPYRPLTTLHSIDSSKPYVGCRQPLG</sequence>
<evidence type="ECO:0000313" key="8">
    <source>
        <dbReference type="Proteomes" id="UP000728185"/>
    </source>
</evidence>
<dbReference type="InterPro" id="IPR029021">
    <property type="entry name" value="Prot-tyrosine_phosphatase-like"/>
</dbReference>
<dbReference type="PROSITE" id="PS50056">
    <property type="entry name" value="TYR_PHOSPHATASE_2"/>
    <property type="match status" value="1"/>
</dbReference>
<reference evidence="7" key="1">
    <citation type="submission" date="2019-05" db="EMBL/GenBank/DDBJ databases">
        <title>Annotation for the trematode Fasciolopsis buski.</title>
        <authorList>
            <person name="Choi Y.-J."/>
        </authorList>
    </citation>
    <scope>NUCLEOTIDE SEQUENCE</scope>
    <source>
        <strain evidence="7">HT</strain>
        <tissue evidence="7">Whole worm</tissue>
    </source>
</reference>
<dbReference type="GO" id="GO:0016301">
    <property type="term" value="F:kinase activity"/>
    <property type="evidence" value="ECO:0007669"/>
    <property type="project" value="UniProtKB-KW"/>
</dbReference>
<evidence type="ECO:0000259" key="6">
    <source>
        <dbReference type="PROSITE" id="PS50056"/>
    </source>
</evidence>
<feature type="region of interest" description="Disordered" evidence="4">
    <location>
        <begin position="136"/>
        <end position="189"/>
    </location>
</feature>
<feature type="compositionally biased region" description="Low complexity" evidence="4">
    <location>
        <begin position="169"/>
        <end position="189"/>
    </location>
</feature>
<feature type="domain" description="Tyrosine-protein phosphatase" evidence="5">
    <location>
        <begin position="320"/>
        <end position="462"/>
    </location>
</feature>
<keyword evidence="2" id="KW-0378">Hydrolase</keyword>
<organism evidence="7 8">
    <name type="scientific">Fasciolopsis buskii</name>
    <dbReference type="NCBI Taxonomy" id="27845"/>
    <lineage>
        <taxon>Eukaryota</taxon>
        <taxon>Metazoa</taxon>
        <taxon>Spiralia</taxon>
        <taxon>Lophotrochozoa</taxon>
        <taxon>Platyhelminthes</taxon>
        <taxon>Trematoda</taxon>
        <taxon>Digenea</taxon>
        <taxon>Plagiorchiida</taxon>
        <taxon>Echinostomata</taxon>
        <taxon>Echinostomatoidea</taxon>
        <taxon>Fasciolidae</taxon>
        <taxon>Fasciolopsis</taxon>
    </lineage>
</organism>
<dbReference type="OrthoDB" id="285418at2759"/>
<accession>A0A8E0RM23</accession>
<dbReference type="InterPro" id="IPR000387">
    <property type="entry name" value="Tyr_Pase_dom"/>
</dbReference>
<dbReference type="EMBL" id="LUCM01009139">
    <property type="protein sequence ID" value="KAA0187393.1"/>
    <property type="molecule type" value="Genomic_DNA"/>
</dbReference>
<comment type="similarity">
    <text evidence="1">Belongs to the protein-tyrosine phosphatase family. Non-receptor class dual specificity subfamily.</text>
</comment>
<dbReference type="CDD" id="cd14514">
    <property type="entry name" value="DUSP14-like"/>
    <property type="match status" value="1"/>
</dbReference>
<feature type="domain" description="Tyrosine specific protein phosphatases" evidence="6">
    <location>
        <begin position="383"/>
        <end position="441"/>
    </location>
</feature>
<evidence type="ECO:0000313" key="7">
    <source>
        <dbReference type="EMBL" id="KAA0187393.1"/>
    </source>
</evidence>
<dbReference type="PROSITE" id="PS00383">
    <property type="entry name" value="TYR_PHOSPHATASE_1"/>
    <property type="match status" value="1"/>
</dbReference>
<dbReference type="InterPro" id="IPR016130">
    <property type="entry name" value="Tyr_Pase_AS"/>
</dbReference>
<comment type="caution">
    <text evidence="7">The sequence shown here is derived from an EMBL/GenBank/DDBJ whole genome shotgun (WGS) entry which is preliminary data.</text>
</comment>
<name>A0A8E0RM23_9TREM</name>
<proteinExistence type="inferred from homology"/>
<dbReference type="InterPro" id="IPR000340">
    <property type="entry name" value="Dual-sp_phosphatase_cat-dom"/>
</dbReference>
<keyword evidence="7" id="KW-0808">Transferase</keyword>
<evidence type="ECO:0000259" key="5">
    <source>
        <dbReference type="PROSITE" id="PS50054"/>
    </source>
</evidence>
<dbReference type="Pfam" id="PF00782">
    <property type="entry name" value="DSPc"/>
    <property type="match status" value="1"/>
</dbReference>
<evidence type="ECO:0000256" key="3">
    <source>
        <dbReference type="ARBA" id="ARBA00022912"/>
    </source>
</evidence>
<dbReference type="PROSITE" id="PS50054">
    <property type="entry name" value="TYR_PHOSPHATASE_DUAL"/>
    <property type="match status" value="1"/>
</dbReference>